<dbReference type="GO" id="GO:0005524">
    <property type="term" value="F:ATP binding"/>
    <property type="evidence" value="ECO:0007669"/>
    <property type="project" value="UniProtKB-KW"/>
</dbReference>
<evidence type="ECO:0000313" key="4">
    <source>
        <dbReference type="EMBL" id="OKY78429.1"/>
    </source>
</evidence>
<dbReference type="PROSITE" id="PS00211">
    <property type="entry name" value="ABC_TRANSPORTER_1"/>
    <property type="match status" value="1"/>
</dbReference>
<dbReference type="STRING" id="1903181.BTN85_0920"/>
<keyword evidence="5" id="KW-1185">Reference proteome</keyword>
<evidence type="ECO:0000256" key="2">
    <source>
        <dbReference type="ARBA" id="ARBA00022840"/>
    </source>
</evidence>
<proteinExistence type="predicted"/>
<dbReference type="InterPro" id="IPR003439">
    <property type="entry name" value="ABC_transporter-like_ATP-bd"/>
</dbReference>
<feature type="domain" description="ABC transporter" evidence="3">
    <location>
        <begin position="6"/>
        <end position="273"/>
    </location>
</feature>
<dbReference type="EMBL" id="MSDW01000001">
    <property type="protein sequence ID" value="OKY78429.1"/>
    <property type="molecule type" value="Genomic_DNA"/>
</dbReference>
<organism evidence="4 5">
    <name type="scientific">Methanohalarchaeum thermophilum</name>
    <dbReference type="NCBI Taxonomy" id="1903181"/>
    <lineage>
        <taxon>Archaea</taxon>
        <taxon>Methanobacteriati</taxon>
        <taxon>Methanobacteriota</taxon>
        <taxon>Methanonatronarchaeia</taxon>
        <taxon>Methanonatronarchaeales</taxon>
        <taxon>Methanonatronarchaeaceae</taxon>
        <taxon>Candidatus Methanohalarchaeum</taxon>
    </lineage>
</organism>
<sequence length="530" mass="59996">MTDTFISIRGLTKKFDELTALEDVSLDISQGTIFGLVGESGAGKSVLMHTLRGTEGYDPTEGKIIFDVYWCPNCKRVEKRANSNKCPRCNSQMEEKEVDFWNTEDRELRNALRSRISIMLQRTFSLYGDKSALENVMEAIPEPMDRAKKVRKANELLSTVDLSHRTTHIARDLSGGEKQRVVLARQLAKDPILLLADEPTGTLDPISADKVHNAIIDRVNDEDLTVVFATHWPRVIRDIANEGVWLEDGKVKKRGTPSEITDKFIKERPREERKCEIKERKIARIEDVKKYYYSVNRGVVKAVDEVSFDINEKEIFGLVGWSGSGKTSLARMMTGVDPIEEGNIEVRIGDDWVDMSEKGPNNRGRATPHIGFLHQEHSLYPHSTILENLSSSIGTQMPEEFIEIKAKDTLKGLGFKEEKIDKILYEYPKSLSVGEEQRVALAQVLIQEPVLNILDEPAGTLDPITKKEVSESILSARRELESTFMIISHDREFVLQTCDRAALMHNGVIKYIGDPEEAVERLVEKKEVNE</sequence>
<evidence type="ECO:0000259" key="3">
    <source>
        <dbReference type="PROSITE" id="PS50893"/>
    </source>
</evidence>
<gene>
    <name evidence="4" type="ORF">BTN85_0920</name>
</gene>
<dbReference type="InParanoid" id="A0A1Q6DVN4"/>
<dbReference type="InterPro" id="IPR017669">
    <property type="entry name" value="Me_Coenz_M_Rdtase_A2"/>
</dbReference>
<dbReference type="Pfam" id="PF00005">
    <property type="entry name" value="ABC_tran"/>
    <property type="match status" value="2"/>
</dbReference>
<dbReference type="InterPro" id="IPR027417">
    <property type="entry name" value="P-loop_NTPase"/>
</dbReference>
<evidence type="ECO:0000313" key="5">
    <source>
        <dbReference type="Proteomes" id="UP000185744"/>
    </source>
</evidence>
<name>A0A1Q6DVN4_METT1</name>
<evidence type="ECO:0000256" key="1">
    <source>
        <dbReference type="ARBA" id="ARBA00022741"/>
    </source>
</evidence>
<keyword evidence="1" id="KW-0547">Nucleotide-binding</keyword>
<dbReference type="FunCoup" id="A0A1Q6DVN4">
    <property type="interactions" value="13"/>
</dbReference>
<dbReference type="NCBIfam" id="TIGR03269">
    <property type="entry name" value="met_CoM_red_A2"/>
    <property type="match status" value="1"/>
</dbReference>
<dbReference type="PROSITE" id="PS50893">
    <property type="entry name" value="ABC_TRANSPORTER_2"/>
    <property type="match status" value="2"/>
</dbReference>
<dbReference type="GO" id="GO:0019700">
    <property type="term" value="P:organic phosphonate catabolic process"/>
    <property type="evidence" value="ECO:0007669"/>
    <property type="project" value="TreeGrafter"/>
</dbReference>
<dbReference type="SMART" id="SM00382">
    <property type="entry name" value="AAA"/>
    <property type="match status" value="2"/>
</dbReference>
<dbReference type="PANTHER" id="PTHR42764:SF2">
    <property type="entry name" value="ABC TRANSPORTER, ATP-BINDING PROTEIN"/>
    <property type="match status" value="1"/>
</dbReference>
<dbReference type="Gene3D" id="3.40.50.300">
    <property type="entry name" value="P-loop containing nucleotide triphosphate hydrolases"/>
    <property type="match status" value="2"/>
</dbReference>
<reference evidence="4" key="1">
    <citation type="submission" date="2016-12" db="EMBL/GenBank/DDBJ databases">
        <title>Discovery of methanogenic haloarchaea.</title>
        <authorList>
            <person name="Sorokin D.Y."/>
            <person name="Makarova K.S."/>
            <person name="Abbas B."/>
            <person name="Ferrer M."/>
            <person name="Golyshin P.N."/>
        </authorList>
    </citation>
    <scope>NUCLEOTIDE SEQUENCE [LARGE SCALE GENOMIC DNA]</scope>
    <source>
        <strain evidence="4">HMET1</strain>
    </source>
</reference>
<dbReference type="Proteomes" id="UP000185744">
    <property type="component" value="Unassembled WGS sequence"/>
</dbReference>
<dbReference type="SUPFAM" id="SSF52540">
    <property type="entry name" value="P-loop containing nucleoside triphosphate hydrolases"/>
    <property type="match status" value="2"/>
</dbReference>
<feature type="domain" description="ABC transporter" evidence="3">
    <location>
        <begin position="283"/>
        <end position="530"/>
    </location>
</feature>
<keyword evidence="2" id="KW-0067">ATP-binding</keyword>
<dbReference type="PANTHER" id="PTHR42764">
    <property type="entry name" value="PHOSPHONATES UTILIZATION ATP-BINDING PROTEIN PHNK-RELATED"/>
    <property type="match status" value="1"/>
</dbReference>
<dbReference type="InterPro" id="IPR017871">
    <property type="entry name" value="ABC_transporter-like_CS"/>
</dbReference>
<comment type="caution">
    <text evidence="4">The sequence shown here is derived from an EMBL/GenBank/DDBJ whole genome shotgun (WGS) entry which is preliminary data.</text>
</comment>
<dbReference type="GO" id="GO:0016887">
    <property type="term" value="F:ATP hydrolysis activity"/>
    <property type="evidence" value="ECO:0007669"/>
    <property type="project" value="InterPro"/>
</dbReference>
<dbReference type="InterPro" id="IPR003593">
    <property type="entry name" value="AAA+_ATPase"/>
</dbReference>
<protein>
    <submittedName>
        <fullName evidence="4">ABC-type glutathione transport system ATPase component with duplicated ATPase domain</fullName>
    </submittedName>
</protein>
<accession>A0A1Q6DVN4</accession>
<dbReference type="AlphaFoldDB" id="A0A1Q6DVN4"/>